<dbReference type="Proteomes" id="UP000542674">
    <property type="component" value="Unassembled WGS sequence"/>
</dbReference>
<evidence type="ECO:0000313" key="1">
    <source>
        <dbReference type="EMBL" id="MBB4965350.1"/>
    </source>
</evidence>
<protein>
    <submittedName>
        <fullName evidence="1">Uncharacterized protein</fullName>
    </submittedName>
</protein>
<sequence length="45" mass="4766">MANDQINPVSDDVEITAVVELDDADLDTVAGGYGEYGSGRRIPRA</sequence>
<reference evidence="1 2" key="1">
    <citation type="submission" date="2020-08" db="EMBL/GenBank/DDBJ databases">
        <title>Sequencing the genomes of 1000 actinobacteria strains.</title>
        <authorList>
            <person name="Klenk H.-P."/>
        </authorList>
    </citation>
    <scope>NUCLEOTIDE SEQUENCE [LARGE SCALE GENOMIC DNA]</scope>
    <source>
        <strain evidence="1 2">DSM 45084</strain>
    </source>
</reference>
<evidence type="ECO:0000313" key="2">
    <source>
        <dbReference type="Proteomes" id="UP000542674"/>
    </source>
</evidence>
<organism evidence="1 2">
    <name type="scientific">Saccharothrix violaceirubra</name>
    <dbReference type="NCBI Taxonomy" id="413306"/>
    <lineage>
        <taxon>Bacteria</taxon>
        <taxon>Bacillati</taxon>
        <taxon>Actinomycetota</taxon>
        <taxon>Actinomycetes</taxon>
        <taxon>Pseudonocardiales</taxon>
        <taxon>Pseudonocardiaceae</taxon>
        <taxon>Saccharothrix</taxon>
    </lineage>
</organism>
<keyword evidence="2" id="KW-1185">Reference proteome</keyword>
<gene>
    <name evidence="1" type="ORF">F4559_002709</name>
</gene>
<dbReference type="EMBL" id="JACHJS010000001">
    <property type="protein sequence ID" value="MBB4965350.1"/>
    <property type="molecule type" value="Genomic_DNA"/>
</dbReference>
<accession>A0A7W7T2E7</accession>
<dbReference type="AlphaFoldDB" id="A0A7W7T2E7"/>
<comment type="caution">
    <text evidence="1">The sequence shown here is derived from an EMBL/GenBank/DDBJ whole genome shotgun (WGS) entry which is preliminary data.</text>
</comment>
<proteinExistence type="predicted"/>
<dbReference type="RefSeq" id="WP_184668848.1">
    <property type="nucleotide sequence ID" value="NZ_BAABAI010000001.1"/>
</dbReference>
<name>A0A7W7T2E7_9PSEU</name>